<protein>
    <submittedName>
        <fullName evidence="1">Uncharacterized protein</fullName>
    </submittedName>
</protein>
<dbReference type="OrthoDB" id="7696619at2759"/>
<dbReference type="PANTHER" id="PTHR33053">
    <property type="entry name" value="PROTEIN, PUTATIVE-RELATED"/>
    <property type="match status" value="1"/>
</dbReference>
<dbReference type="EMBL" id="GL450885">
    <property type="protein sequence ID" value="EFN80255.1"/>
    <property type="molecule type" value="Genomic_DNA"/>
</dbReference>
<keyword evidence="2" id="KW-1185">Reference proteome</keyword>
<dbReference type="AlphaFoldDB" id="E2BVM6"/>
<feature type="non-terminal residue" evidence="1">
    <location>
        <position position="1"/>
    </location>
</feature>
<feature type="non-terminal residue" evidence="1">
    <location>
        <position position="303"/>
    </location>
</feature>
<dbReference type="STRING" id="610380.E2BVM6"/>
<dbReference type="OMA" id="NVEPREY"/>
<evidence type="ECO:0000313" key="1">
    <source>
        <dbReference type="EMBL" id="EFN80255.1"/>
    </source>
</evidence>
<proteinExistence type="predicted"/>
<accession>E2BVM6</accession>
<name>E2BVM6_HARSA</name>
<evidence type="ECO:0000313" key="2">
    <source>
        <dbReference type="Proteomes" id="UP000008237"/>
    </source>
</evidence>
<gene>
    <name evidence="1" type="ORF">EAI_09007</name>
</gene>
<dbReference type="InParanoid" id="E2BVM6"/>
<reference evidence="1 2" key="1">
    <citation type="journal article" date="2010" name="Science">
        <title>Genomic comparison of the ants Camponotus floridanus and Harpegnathos saltator.</title>
        <authorList>
            <person name="Bonasio R."/>
            <person name="Zhang G."/>
            <person name="Ye C."/>
            <person name="Mutti N.S."/>
            <person name="Fang X."/>
            <person name="Qin N."/>
            <person name="Donahue G."/>
            <person name="Yang P."/>
            <person name="Li Q."/>
            <person name="Li C."/>
            <person name="Zhang P."/>
            <person name="Huang Z."/>
            <person name="Berger S.L."/>
            <person name="Reinberg D."/>
            <person name="Wang J."/>
            <person name="Liebig J."/>
        </authorList>
    </citation>
    <scope>NUCLEOTIDE SEQUENCE [LARGE SCALE GENOMIC DNA]</scope>
    <source>
        <strain evidence="1 2">R22 G/1</strain>
    </source>
</reference>
<sequence length="303" mass="34267">VLSLLRTHPCFSNLPKDTRTLLNTPRNSIVVLNVEPREYIHFDFQVALIEYLSHMSMAAIPSHIELDIHTDGCTLDRAGSVHLWPIQCRIANVQHAKPIIVGIYKGSQKPHNPNSFFEAFITDILTVVNNGGIQFNGSNIPIRLRCFIADAPARAFILNHRGHLSSKPCSKCKVSGTISEGRNVFKGINHSVRRDEEYVAVVDEDHHKEDTTPLSLIPIGMVSQVSFEYMHLVCLGIMKKLLSAWVSGRYSRASKLSANAISVICERLDNLQQYIPSDFARRPRSLQVYLKYKTTEFRQIVLY</sequence>
<dbReference type="Proteomes" id="UP000008237">
    <property type="component" value="Unassembled WGS sequence"/>
</dbReference>
<organism evidence="2">
    <name type="scientific">Harpegnathos saltator</name>
    <name type="common">Jerdon's jumping ant</name>
    <dbReference type="NCBI Taxonomy" id="610380"/>
    <lineage>
        <taxon>Eukaryota</taxon>
        <taxon>Metazoa</taxon>
        <taxon>Ecdysozoa</taxon>
        <taxon>Arthropoda</taxon>
        <taxon>Hexapoda</taxon>
        <taxon>Insecta</taxon>
        <taxon>Pterygota</taxon>
        <taxon>Neoptera</taxon>
        <taxon>Endopterygota</taxon>
        <taxon>Hymenoptera</taxon>
        <taxon>Apocrita</taxon>
        <taxon>Aculeata</taxon>
        <taxon>Formicoidea</taxon>
        <taxon>Formicidae</taxon>
        <taxon>Ponerinae</taxon>
        <taxon>Ponerini</taxon>
        <taxon>Harpegnathos</taxon>
    </lineage>
</organism>